<keyword evidence="3" id="KW-0378">Hydrolase</keyword>
<dbReference type="HOGENOM" id="CLU_713213_0_0_0"/>
<keyword evidence="3" id="KW-0645">Protease</keyword>
<geneLocation type="plasmid" evidence="3 4">
    <name>2</name>
</geneLocation>
<dbReference type="InParanoid" id="W0RSD5"/>
<dbReference type="Gene3D" id="3.30.1380.10">
    <property type="match status" value="1"/>
</dbReference>
<proteinExistence type="predicted"/>
<keyword evidence="3" id="KW-0121">Carboxypeptidase</keyword>
<evidence type="ECO:0000313" key="4">
    <source>
        <dbReference type="Proteomes" id="UP000019151"/>
    </source>
</evidence>
<feature type="region of interest" description="Disordered" evidence="1">
    <location>
        <begin position="1"/>
        <end position="21"/>
    </location>
</feature>
<keyword evidence="3" id="KW-0614">Plasmid</keyword>
<evidence type="ECO:0000256" key="2">
    <source>
        <dbReference type="SAM" id="Phobius"/>
    </source>
</evidence>
<dbReference type="EMBL" id="CP007130">
    <property type="protein sequence ID" value="AHG93899.1"/>
    <property type="molecule type" value="Genomic_DNA"/>
</dbReference>
<dbReference type="InterPro" id="IPR009045">
    <property type="entry name" value="Zn_M74/Hedgehog-like"/>
</dbReference>
<dbReference type="KEGG" id="gba:J421_6364"/>
<dbReference type="Proteomes" id="UP000019151">
    <property type="component" value="Plasmid 2"/>
</dbReference>
<dbReference type="SUPFAM" id="SSF55166">
    <property type="entry name" value="Hedgehog/DD-peptidase"/>
    <property type="match status" value="1"/>
</dbReference>
<reference evidence="3 4" key="1">
    <citation type="journal article" date="2014" name="Genome Announc.">
        <title>Genome Sequence and Methylome of Soil Bacterium Gemmatirosa kalamazoonensis KBS708T, a Member of the Rarely Cultivated Gemmatimonadetes Phylum.</title>
        <authorList>
            <person name="Debruyn J.M."/>
            <person name="Radosevich M."/>
            <person name="Wommack K.E."/>
            <person name="Polson S.W."/>
            <person name="Hauser L.J."/>
            <person name="Fawaz M.N."/>
            <person name="Korlach J."/>
            <person name="Tsai Y.C."/>
        </authorList>
    </citation>
    <scope>NUCLEOTIDE SEQUENCE [LARGE SCALE GENOMIC DNA]</scope>
    <source>
        <strain evidence="3 4">KBS708</strain>
        <plasmid evidence="4">Plasmid 2</plasmid>
    </source>
</reference>
<keyword evidence="2" id="KW-0472">Membrane</keyword>
<feature type="transmembrane region" description="Helical" evidence="2">
    <location>
        <begin position="41"/>
        <end position="60"/>
    </location>
</feature>
<keyword evidence="2" id="KW-1133">Transmembrane helix</keyword>
<protein>
    <submittedName>
        <fullName evidence="3">Peptidase M15B and M15C DD-carboxypeptidase VanY/endolysin</fullName>
    </submittedName>
</protein>
<evidence type="ECO:0000313" key="3">
    <source>
        <dbReference type="EMBL" id="AHG93899.1"/>
    </source>
</evidence>
<dbReference type="AlphaFoldDB" id="W0RSD5"/>
<name>W0RSD5_9BACT</name>
<accession>W0RSD5</accession>
<organism evidence="3 4">
    <name type="scientific">Gemmatirosa kalamazoonensis</name>
    <dbReference type="NCBI Taxonomy" id="861299"/>
    <lineage>
        <taxon>Bacteria</taxon>
        <taxon>Pseudomonadati</taxon>
        <taxon>Gemmatimonadota</taxon>
        <taxon>Gemmatimonadia</taxon>
        <taxon>Gemmatimonadales</taxon>
        <taxon>Gemmatimonadaceae</taxon>
        <taxon>Gemmatirosa</taxon>
    </lineage>
</organism>
<sequence>MTRRRRRTRVAPPSSETQTRIPARERVAPAPVQRAHVRRTALAFAGILLLAGACLGVRGLRTPTALAEPAAPAPAPAPAPPAVVDSSASAREADALAYAGRDAHRRPRYVRRAFTDEERALLRDAFGIADPNRLWLPDSTPAAVLRYDGAGGLAARVGYRSWRRHGETWEAFVARIRALDRRAWPGAARSSYHTGLAWLDADARVAFAELLDAARAAGFTVRVAETYRAPERQAYLLAHGNGQTFTATSAHQYGRAADILVGDGRIDTMRKVREWIRFRRWVLAWGEGRFRLVGTPSDTFDWPHVELADPPVGFRSVDELLDAARTCLTTPPRDADDDPCALPRDDGARATLRARVAHARHTDTLATPVTLANARHGDVRSVSPVSR</sequence>
<dbReference type="GO" id="GO:0004180">
    <property type="term" value="F:carboxypeptidase activity"/>
    <property type="evidence" value="ECO:0007669"/>
    <property type="project" value="UniProtKB-KW"/>
</dbReference>
<evidence type="ECO:0000256" key="1">
    <source>
        <dbReference type="SAM" id="MobiDB-lite"/>
    </source>
</evidence>
<gene>
    <name evidence="3" type="ORF">J421_6364</name>
</gene>
<keyword evidence="2" id="KW-0812">Transmembrane</keyword>
<keyword evidence="4" id="KW-1185">Reference proteome</keyword>